<evidence type="ECO:0000313" key="4">
    <source>
        <dbReference type="EMBL" id="MFD5100539.1"/>
    </source>
</evidence>
<evidence type="ECO:0008006" key="6">
    <source>
        <dbReference type="Google" id="ProtNLM"/>
    </source>
</evidence>
<evidence type="ECO:0000256" key="1">
    <source>
        <dbReference type="SAM" id="MobiDB-lite"/>
    </source>
</evidence>
<evidence type="ECO:0000256" key="2">
    <source>
        <dbReference type="SAM" id="Phobius"/>
    </source>
</evidence>
<proteinExistence type="predicted"/>
<evidence type="ECO:0000256" key="3">
    <source>
        <dbReference type="SAM" id="SignalP"/>
    </source>
</evidence>
<feature type="compositionally biased region" description="Basic and acidic residues" evidence="1">
    <location>
        <begin position="284"/>
        <end position="293"/>
    </location>
</feature>
<reference evidence="4 5" key="1">
    <citation type="submission" date="2024-09" db="EMBL/GenBank/DDBJ databases">
        <title>The Natural Products Discovery Center: Release of the First 8490 Sequenced Strains for Exploring Actinobacteria Biosynthetic Diversity.</title>
        <authorList>
            <person name="Kalkreuter E."/>
            <person name="Kautsar S.A."/>
            <person name="Yang D."/>
            <person name="Bader C.D."/>
            <person name="Teijaro C.N."/>
            <person name="Fluegel L."/>
            <person name="Davis C.M."/>
            <person name="Simpson J.R."/>
            <person name="Lauterbach L."/>
            <person name="Steele A.D."/>
            <person name="Gui C."/>
            <person name="Meng S."/>
            <person name="Li G."/>
            <person name="Viehrig K."/>
            <person name="Ye F."/>
            <person name="Su P."/>
            <person name="Kiefer A.F."/>
            <person name="Nichols A."/>
            <person name="Cepeda A.J."/>
            <person name="Yan W."/>
            <person name="Fan B."/>
            <person name="Jiang Y."/>
            <person name="Adhikari A."/>
            <person name="Zheng C.-J."/>
            <person name="Schuster L."/>
            <person name="Cowan T.M."/>
            <person name="Smanski M.J."/>
            <person name="Chevrette M.G."/>
            <person name="De Carvalho L.P.S."/>
            <person name="Shen B."/>
        </authorList>
    </citation>
    <scope>NUCLEOTIDE SEQUENCE [LARGE SCALE GENOMIC DNA]</scope>
    <source>
        <strain evidence="4 5">NPDC058348</strain>
    </source>
</reference>
<name>A0ABW6FNT0_9ACTN</name>
<dbReference type="Proteomes" id="UP001598448">
    <property type="component" value="Unassembled WGS sequence"/>
</dbReference>
<feature type="signal peptide" evidence="3">
    <location>
        <begin position="1"/>
        <end position="22"/>
    </location>
</feature>
<feature type="region of interest" description="Disordered" evidence="1">
    <location>
        <begin position="245"/>
        <end position="293"/>
    </location>
</feature>
<feature type="chain" id="PRO_5045183543" description="Peptidase" evidence="3">
    <location>
        <begin position="23"/>
        <end position="358"/>
    </location>
</feature>
<feature type="compositionally biased region" description="Basic and acidic residues" evidence="1">
    <location>
        <begin position="248"/>
        <end position="275"/>
    </location>
</feature>
<feature type="compositionally biased region" description="Low complexity" evidence="1">
    <location>
        <begin position="15"/>
        <end position="31"/>
    </location>
</feature>
<keyword evidence="2" id="KW-1133">Transmembrane helix</keyword>
<feature type="transmembrane region" description="Helical" evidence="2">
    <location>
        <begin position="309"/>
        <end position="329"/>
    </location>
</feature>
<keyword evidence="2" id="KW-0812">Transmembrane</keyword>
<organism evidence="4 5">
    <name type="scientific">Streptomyces albidochromogenes</name>
    <dbReference type="NCBI Taxonomy" id="329524"/>
    <lineage>
        <taxon>Bacteria</taxon>
        <taxon>Bacillati</taxon>
        <taxon>Actinomycetota</taxon>
        <taxon>Actinomycetes</taxon>
        <taxon>Kitasatosporales</taxon>
        <taxon>Streptomycetaceae</taxon>
        <taxon>Streptomyces</taxon>
    </lineage>
</organism>
<keyword evidence="3" id="KW-0732">Signal</keyword>
<keyword evidence="5" id="KW-1185">Reference proteome</keyword>
<feature type="compositionally biased region" description="Basic and acidic residues" evidence="1">
    <location>
        <begin position="47"/>
        <end position="66"/>
    </location>
</feature>
<dbReference type="EMBL" id="JBHXIJ010000105">
    <property type="protein sequence ID" value="MFD5100539.1"/>
    <property type="molecule type" value="Genomic_DNA"/>
</dbReference>
<comment type="caution">
    <text evidence="4">The sequence shown here is derived from an EMBL/GenBank/DDBJ whole genome shotgun (WGS) entry which is preliminary data.</text>
</comment>
<dbReference type="RefSeq" id="WP_386714479.1">
    <property type="nucleotide sequence ID" value="NZ_JBHXIJ010000105.1"/>
</dbReference>
<gene>
    <name evidence="4" type="ORF">ACFWJN_16480</name>
</gene>
<accession>A0ABW6FNT0</accession>
<feature type="region of interest" description="Disordered" evidence="1">
    <location>
        <begin position="337"/>
        <end position="358"/>
    </location>
</feature>
<feature type="region of interest" description="Disordered" evidence="1">
    <location>
        <begin position="15"/>
        <end position="78"/>
    </location>
</feature>
<keyword evidence="2" id="KW-0472">Membrane</keyword>
<protein>
    <recommendedName>
        <fullName evidence="6">Peptidase</fullName>
    </recommendedName>
</protein>
<feature type="compositionally biased region" description="Low complexity" evidence="1">
    <location>
        <begin position="343"/>
        <end position="352"/>
    </location>
</feature>
<sequence length="358" mass="37339">MRLRDALALGVAAASLASPAAAASAPAPADRGAGHRAASGAVSGPRADQEPAVRAEREPAGVRADEEPAGVRADEGPAEYSEPLRAAAPRLRPTCGDPASPDFPITTRLRGGPDSYRAGGAAAQWSLELTNTTDRSCRNIHPVVVLMDGRRQLEPDQVELAFEDSAGRWTDVPVETTDEDEHIGVFDGGVPGFTVGAGRTVTVKVRLGFAAGAAPGRAVVNAAVVQRQPADGEWVGASKDYRFTITGREPDADPDREAEAAPDPGRSRDPGRDPESDATPGPRIGDDGTPRVRERPYSLAMTGRAPGPLLALGATAGALLLGGGVLVAVSRRRYATPARWKTPTRQRTPARGTGRRGR</sequence>
<evidence type="ECO:0000313" key="5">
    <source>
        <dbReference type="Proteomes" id="UP001598448"/>
    </source>
</evidence>